<evidence type="ECO:0000313" key="2">
    <source>
        <dbReference type="Proteomes" id="UP000738431"/>
    </source>
</evidence>
<sequence>MIIRTILRLFAIGSLSTVGHTAPNGQSPEHMAMLSYASLDHIQWGEPNRGMTLGIEDIETSVTFPLSPVITIHLANQTDETISNLMRQRASFIVEIDGVMYGESSMGGAIGQLRPRETWGPYYLSTQYFKRIAPAKRGVHDPDAPALTLTSGHHILRVHFGHMNSVVSPPIAIEITMVPYPEAEAAIEFSQALRSSNQDRRRDAALRTGELRVRGAIPALIDTLADRDPTTRRYAATSLGQIGDRAASETALRQSLNDPSMEVVFAAAEALVSCGVPLDTAWIEPVIRSEESIFQNAIWLIRRHAGEAAVPALIRCLDPNDPKVSSYYNYTLVWQIGACGGPSYRFNHDFDGKGTPEQVEENRQTLSRLIALLSES</sequence>
<dbReference type="InterPro" id="IPR004155">
    <property type="entry name" value="PBS_lyase_HEAT"/>
</dbReference>
<accession>A0ABZ1CCV1</accession>
<gene>
    <name evidence="1" type="ORF">K1X11_008690</name>
</gene>
<name>A0ABZ1CCV1_9BACT</name>
<dbReference type="InterPro" id="IPR011989">
    <property type="entry name" value="ARM-like"/>
</dbReference>
<dbReference type="EMBL" id="CP139781">
    <property type="protein sequence ID" value="WRQ89485.1"/>
    <property type="molecule type" value="Genomic_DNA"/>
</dbReference>
<organism evidence="1 2">
    <name type="scientific">Actomonas aquatica</name>
    <dbReference type="NCBI Taxonomy" id="2866162"/>
    <lineage>
        <taxon>Bacteria</taxon>
        <taxon>Pseudomonadati</taxon>
        <taxon>Verrucomicrobiota</taxon>
        <taxon>Opitutia</taxon>
        <taxon>Opitutales</taxon>
        <taxon>Opitutaceae</taxon>
        <taxon>Actomonas</taxon>
    </lineage>
</organism>
<dbReference type="InterPro" id="IPR021133">
    <property type="entry name" value="HEAT_type_2"/>
</dbReference>
<dbReference type="SUPFAM" id="SSF48371">
    <property type="entry name" value="ARM repeat"/>
    <property type="match status" value="1"/>
</dbReference>
<dbReference type="RefSeq" id="WP_221029827.1">
    <property type="nucleotide sequence ID" value="NZ_CP139781.1"/>
</dbReference>
<protein>
    <submittedName>
        <fullName evidence="1">HEAT repeat domain-containing protein</fullName>
    </submittedName>
</protein>
<reference evidence="1 2" key="2">
    <citation type="submission" date="2023-12" db="EMBL/GenBank/DDBJ databases">
        <title>Description of an unclassified Opitutus bacterium of Verrucomicrobiota.</title>
        <authorList>
            <person name="Zhang D.-F."/>
        </authorList>
    </citation>
    <scope>NUCLEOTIDE SEQUENCE [LARGE SCALE GENOMIC DNA]</scope>
    <source>
        <strain evidence="1 2">WL0086</strain>
    </source>
</reference>
<dbReference type="InterPro" id="IPR016024">
    <property type="entry name" value="ARM-type_fold"/>
</dbReference>
<dbReference type="SMART" id="SM00567">
    <property type="entry name" value="EZ_HEAT"/>
    <property type="match status" value="2"/>
</dbReference>
<dbReference type="PROSITE" id="PS50077">
    <property type="entry name" value="HEAT_REPEAT"/>
    <property type="match status" value="1"/>
</dbReference>
<dbReference type="Gene3D" id="1.25.10.10">
    <property type="entry name" value="Leucine-rich Repeat Variant"/>
    <property type="match status" value="1"/>
</dbReference>
<dbReference type="Pfam" id="PF13646">
    <property type="entry name" value="HEAT_2"/>
    <property type="match status" value="1"/>
</dbReference>
<evidence type="ECO:0000313" key="1">
    <source>
        <dbReference type="EMBL" id="WRQ89485.1"/>
    </source>
</evidence>
<dbReference type="Proteomes" id="UP000738431">
    <property type="component" value="Chromosome"/>
</dbReference>
<reference evidence="1 2" key="1">
    <citation type="submission" date="2021-08" db="EMBL/GenBank/DDBJ databases">
        <authorList>
            <person name="Zhang D."/>
            <person name="Zhang A."/>
            <person name="Wang L."/>
        </authorList>
    </citation>
    <scope>NUCLEOTIDE SEQUENCE [LARGE SCALE GENOMIC DNA]</scope>
    <source>
        <strain evidence="1 2">WL0086</strain>
    </source>
</reference>
<keyword evidence="2" id="KW-1185">Reference proteome</keyword>
<proteinExistence type="predicted"/>